<dbReference type="InterPro" id="IPR027417">
    <property type="entry name" value="P-loop_NTPase"/>
</dbReference>
<dbReference type="Gene3D" id="3.40.50.300">
    <property type="entry name" value="P-loop containing nucleotide triphosphate hydrolases"/>
    <property type="match status" value="1"/>
</dbReference>
<dbReference type="GO" id="GO:0005524">
    <property type="term" value="F:ATP binding"/>
    <property type="evidence" value="ECO:0007669"/>
    <property type="project" value="UniProtKB-KW"/>
</dbReference>
<reference evidence="1" key="1">
    <citation type="submission" date="2020-08" db="EMBL/GenBank/DDBJ databases">
        <title>Ramlibacter sp. USB13 16S ribosomal RNA gene genome sequencing and assembly.</title>
        <authorList>
            <person name="Kang M."/>
        </authorList>
    </citation>
    <scope>NUCLEOTIDE SEQUENCE</scope>
    <source>
        <strain evidence="1">USB13</strain>
    </source>
</reference>
<keyword evidence="1" id="KW-0547">Nucleotide-binding</keyword>
<gene>
    <name evidence="1" type="ORF">H8N03_05205</name>
</gene>
<accession>A0A923MR67</accession>
<dbReference type="Proteomes" id="UP000608513">
    <property type="component" value="Unassembled WGS sequence"/>
</dbReference>
<dbReference type="RefSeq" id="WP_187075034.1">
    <property type="nucleotide sequence ID" value="NZ_JACORT010000001.1"/>
</dbReference>
<dbReference type="AlphaFoldDB" id="A0A923MR67"/>
<dbReference type="SUPFAM" id="SSF52540">
    <property type="entry name" value="P-loop containing nucleoside triphosphate hydrolases"/>
    <property type="match status" value="1"/>
</dbReference>
<keyword evidence="1" id="KW-0067">ATP-binding</keyword>
<keyword evidence="2" id="KW-1185">Reference proteome</keyword>
<evidence type="ECO:0000313" key="1">
    <source>
        <dbReference type="EMBL" id="MBC5782332.1"/>
    </source>
</evidence>
<proteinExistence type="predicted"/>
<dbReference type="Pfam" id="PF13671">
    <property type="entry name" value="AAA_33"/>
    <property type="match status" value="1"/>
</dbReference>
<protein>
    <submittedName>
        <fullName evidence="1">ATP-binding protein</fullName>
    </submittedName>
</protein>
<evidence type="ECO:0000313" key="2">
    <source>
        <dbReference type="Proteomes" id="UP000608513"/>
    </source>
</evidence>
<name>A0A923MR67_9BURK</name>
<sequence length="169" mass="18411">MNASPPTAGPACLHLFCGKAGAGKSTLAATVAASAGAVLISEDVWLARLYGDQMHTFEVYRRCSLRLRSVVQPLAVDLLRGGRSVVLDFPANTRASRAWLRAVIDEAGAGHVLHFIDSADAVCLERIEKRNVERPEGSHHLTQEQFAYISSFFEPPGEEEGFEVRRYAG</sequence>
<comment type="caution">
    <text evidence="1">The sequence shown here is derived from an EMBL/GenBank/DDBJ whole genome shotgun (WGS) entry which is preliminary data.</text>
</comment>
<organism evidence="1 2">
    <name type="scientific">Ramlibacter cellulosilyticus</name>
    <dbReference type="NCBI Taxonomy" id="2764187"/>
    <lineage>
        <taxon>Bacteria</taxon>
        <taxon>Pseudomonadati</taxon>
        <taxon>Pseudomonadota</taxon>
        <taxon>Betaproteobacteria</taxon>
        <taxon>Burkholderiales</taxon>
        <taxon>Comamonadaceae</taxon>
        <taxon>Ramlibacter</taxon>
    </lineage>
</organism>
<dbReference type="EMBL" id="JACORT010000001">
    <property type="protein sequence ID" value="MBC5782332.1"/>
    <property type="molecule type" value="Genomic_DNA"/>
</dbReference>